<dbReference type="Gene3D" id="3.30.300.30">
    <property type="match status" value="2"/>
</dbReference>
<dbReference type="Proteomes" id="UP000182719">
    <property type="component" value="Unassembled WGS sequence"/>
</dbReference>
<dbReference type="Pfam" id="PF00501">
    <property type="entry name" value="AMP-binding"/>
    <property type="match status" value="2"/>
</dbReference>
<dbReference type="PANTHER" id="PTHR45527">
    <property type="entry name" value="NONRIBOSOMAL PEPTIDE SYNTHETASE"/>
    <property type="match status" value="1"/>
</dbReference>
<dbReference type="InterPro" id="IPR020806">
    <property type="entry name" value="PKS_PP-bd"/>
</dbReference>
<dbReference type="GO" id="GO:0016874">
    <property type="term" value="F:ligase activity"/>
    <property type="evidence" value="ECO:0007669"/>
    <property type="project" value="UniProtKB-KW"/>
</dbReference>
<dbReference type="NCBIfam" id="TIGR01746">
    <property type="entry name" value="Thioester-redct"/>
    <property type="match status" value="1"/>
</dbReference>
<dbReference type="Gene3D" id="2.30.38.10">
    <property type="entry name" value="Luciferase, Domain 3"/>
    <property type="match status" value="2"/>
</dbReference>
<dbReference type="InterPro" id="IPR006162">
    <property type="entry name" value="Ppantetheine_attach_site"/>
</dbReference>
<dbReference type="GO" id="GO:0043041">
    <property type="term" value="P:amino acid activation for nonribosomal peptide biosynthetic process"/>
    <property type="evidence" value="ECO:0007669"/>
    <property type="project" value="TreeGrafter"/>
</dbReference>
<dbReference type="CDD" id="cd05235">
    <property type="entry name" value="SDR_e1"/>
    <property type="match status" value="1"/>
</dbReference>
<dbReference type="Pfam" id="PF13193">
    <property type="entry name" value="AMP-binding_C"/>
    <property type="match status" value="2"/>
</dbReference>
<dbReference type="GO" id="GO:0044550">
    <property type="term" value="P:secondary metabolite biosynthetic process"/>
    <property type="evidence" value="ECO:0007669"/>
    <property type="project" value="UniProtKB-ARBA"/>
</dbReference>
<dbReference type="SMART" id="SM00823">
    <property type="entry name" value="PKS_PP"/>
    <property type="match status" value="2"/>
</dbReference>
<dbReference type="FunFam" id="3.40.50.980:FF:000001">
    <property type="entry name" value="Non-ribosomal peptide synthetase"/>
    <property type="match status" value="2"/>
</dbReference>
<dbReference type="InterPro" id="IPR009081">
    <property type="entry name" value="PP-bd_ACP"/>
</dbReference>
<dbReference type="InterPro" id="IPR000873">
    <property type="entry name" value="AMP-dep_synth/lig_dom"/>
</dbReference>
<dbReference type="EMBL" id="FOAP01000021">
    <property type="protein sequence ID" value="SEM69686.1"/>
    <property type="molecule type" value="Genomic_DNA"/>
</dbReference>
<keyword evidence="7" id="KW-1185">Reference proteome</keyword>
<dbReference type="Gene3D" id="3.40.50.720">
    <property type="entry name" value="NAD(P)-binding Rossmann-like Domain"/>
    <property type="match status" value="1"/>
</dbReference>
<dbReference type="Gene3D" id="3.30.559.10">
    <property type="entry name" value="Chloramphenicol acetyltransferase-like domain"/>
    <property type="match status" value="1"/>
</dbReference>
<feature type="domain" description="Carrier" evidence="5">
    <location>
        <begin position="1602"/>
        <end position="1678"/>
    </location>
</feature>
<dbReference type="FunFam" id="3.40.50.12780:FF:000012">
    <property type="entry name" value="Non-ribosomal peptide synthetase"/>
    <property type="match status" value="2"/>
</dbReference>
<dbReference type="SUPFAM" id="SSF52777">
    <property type="entry name" value="CoA-dependent acyltransferases"/>
    <property type="match status" value="2"/>
</dbReference>
<dbReference type="Gene3D" id="1.10.1200.10">
    <property type="entry name" value="ACP-like"/>
    <property type="match status" value="2"/>
</dbReference>
<dbReference type="InterPro" id="IPR020845">
    <property type="entry name" value="AMP-binding_CS"/>
</dbReference>
<accession>A0A1H8AGR9</accession>
<dbReference type="CDD" id="cd19543">
    <property type="entry name" value="DCL_NRPS"/>
    <property type="match status" value="1"/>
</dbReference>
<dbReference type="CDD" id="cd12116">
    <property type="entry name" value="A_NRPS_Ta1_like"/>
    <property type="match status" value="1"/>
</dbReference>
<reference evidence="7" key="1">
    <citation type="submission" date="2016-10" db="EMBL/GenBank/DDBJ databases">
        <authorList>
            <person name="Varghese N."/>
            <person name="Submissions S."/>
        </authorList>
    </citation>
    <scope>NUCLEOTIDE SEQUENCE [LARGE SCALE GENOMIC DNA]</scope>
    <source>
        <strain evidence="7">DSM 17044</strain>
    </source>
</reference>
<evidence type="ECO:0000313" key="7">
    <source>
        <dbReference type="Proteomes" id="UP000182719"/>
    </source>
</evidence>
<dbReference type="NCBIfam" id="NF003417">
    <property type="entry name" value="PRK04813.1"/>
    <property type="match status" value="2"/>
</dbReference>
<dbReference type="SUPFAM" id="SSF56801">
    <property type="entry name" value="Acetyl-CoA synthetase-like"/>
    <property type="match status" value="2"/>
</dbReference>
<dbReference type="InterPro" id="IPR045851">
    <property type="entry name" value="AMP-bd_C_sf"/>
</dbReference>
<evidence type="ECO:0000259" key="5">
    <source>
        <dbReference type="PROSITE" id="PS50075"/>
    </source>
</evidence>
<dbReference type="GO" id="GO:0005737">
    <property type="term" value="C:cytoplasm"/>
    <property type="evidence" value="ECO:0007669"/>
    <property type="project" value="TreeGrafter"/>
</dbReference>
<dbReference type="Gene3D" id="3.40.50.980">
    <property type="match status" value="4"/>
</dbReference>
<feature type="domain" description="Carrier" evidence="5">
    <location>
        <begin position="541"/>
        <end position="615"/>
    </location>
</feature>
<comment type="cofactor">
    <cofactor evidence="1">
        <name>pantetheine 4'-phosphate</name>
        <dbReference type="ChEBI" id="CHEBI:47942"/>
    </cofactor>
</comment>
<gene>
    <name evidence="6" type="ORF">SAMN05444354_12154</name>
</gene>
<dbReference type="PROSITE" id="PS00455">
    <property type="entry name" value="AMP_BINDING"/>
    <property type="match status" value="2"/>
</dbReference>
<dbReference type="Gene3D" id="3.30.559.30">
    <property type="entry name" value="Nonribosomal peptide synthetase, condensation domain"/>
    <property type="match status" value="1"/>
</dbReference>
<dbReference type="RefSeq" id="WP_245768923.1">
    <property type="nucleotide sequence ID" value="NZ_FOAP01000021.1"/>
</dbReference>
<dbReference type="InterPro" id="IPR001242">
    <property type="entry name" value="Condensation_dom"/>
</dbReference>
<dbReference type="PROSITE" id="PS00012">
    <property type="entry name" value="PHOSPHOPANTETHEINE"/>
    <property type="match status" value="1"/>
</dbReference>
<dbReference type="FunFam" id="3.40.50.980:FF:000002">
    <property type="entry name" value="Enterobactin synthetase component F"/>
    <property type="match status" value="1"/>
</dbReference>
<evidence type="ECO:0000256" key="2">
    <source>
        <dbReference type="ARBA" id="ARBA00022450"/>
    </source>
</evidence>
<dbReference type="Pfam" id="PF07993">
    <property type="entry name" value="NAD_binding_4"/>
    <property type="match status" value="1"/>
</dbReference>
<dbReference type="Pfam" id="PF00550">
    <property type="entry name" value="PP-binding"/>
    <property type="match status" value="2"/>
</dbReference>
<dbReference type="InterPro" id="IPR010080">
    <property type="entry name" value="Thioester_reductase-like_dom"/>
</dbReference>
<keyword evidence="2" id="KW-0596">Phosphopantetheine</keyword>
<evidence type="ECO:0000256" key="3">
    <source>
        <dbReference type="ARBA" id="ARBA00022553"/>
    </source>
</evidence>
<organism evidence="6 7">
    <name type="scientific">Stigmatella aurantiaca</name>
    <dbReference type="NCBI Taxonomy" id="41"/>
    <lineage>
        <taxon>Bacteria</taxon>
        <taxon>Pseudomonadati</taxon>
        <taxon>Myxococcota</taxon>
        <taxon>Myxococcia</taxon>
        <taxon>Myxococcales</taxon>
        <taxon>Cystobacterineae</taxon>
        <taxon>Archangiaceae</taxon>
        <taxon>Stigmatella</taxon>
    </lineage>
</organism>
<dbReference type="InterPro" id="IPR013120">
    <property type="entry name" value="FAR_NAD-bd"/>
</dbReference>
<evidence type="ECO:0000256" key="4">
    <source>
        <dbReference type="ARBA" id="ARBA00022598"/>
    </source>
</evidence>
<dbReference type="InterPro" id="IPR036736">
    <property type="entry name" value="ACP-like_sf"/>
</dbReference>
<proteinExistence type="predicted"/>
<sequence length="2094" mass="228656">MARSTPQAGLPLGDAPTLDGEDARASSFLLHEQVAAQARRTPDAIAIWSEEGEVSYGELEARANRLAHHLQRLGVGPESIVGLHVPRSIDMVVCVLGIWKAAGAYLPLDPEYPAERLRLFLADARADVLVTSSSTGVWWEWDEHRAVDLRRDAARIASEPDSPPGNGLTAGHLAYVIYTSGSTGSPKGVMVTHRAVANHLRWRQETYPLGAGDAFLQKASLSFDISVWEIFAPLIAGARLVLARPGGQRDGGYLAGLIARQNVSIAHFGPTLLRLVLEEPDLERCASLRHVFCGGEVVPVSLCERLLARVPAQLHHQYGPTEATIDASCWDCLPGETRPYVPMGEPVANTRLYVLNERGHAAAQGEVGELLIGGVGLARGYLRRPDLTAAAFVPDPFSEEPGARLYRTGDLVRRMPDGTLQFLGRRDHQVKVRGYRVELGEIEAALMGHPGLREAVVVDRSGAEGESRLVAYVVPARNAAEPLELTALRAALERSLPDYMLPAVFVRLDGFPLTPTGKVDRRALPEPSEFNRLVPSGLHEAPRDALEARLSQLWGEVLRVALPGRNAHFLELGGDSILAVRIAARIREAGYRCRPPQLFSHPTIAELAGVLRAALQQFPEGRQTSAVPEDERALTALSEPYPLTPMQEGMLFHTLLVPGSRVYHEQLEFELRGPLVPELIEQAWCEVGARHPGLRTRFQWEGLPAPRQAEAREFPPIEWWDWRSQEPLTFTERRERFLAEDRARGFTLTDAPPVRLAVVRLEDARYWAVWSLHHLVFDGWSAALVLGELFATYAALRAGTRHELPPARPYRDFVRWIRSRDFSTEAPSWQEMLGQGVTPTPLSVDRRPTGRVPEPDAALPLRLDPGRTARLKALAGRHRITLNTLLAGAWAVLLGRYSGQRQVTFGLAVSGRSIELDGVECIAGLLLNTLAVRVEVSSQSTAEGWLRTLQARLTEFLAHEQTPLADVQRWCAGKPGETLFESLLVFENYPAEAACWSPPGTGLVVERRFGAARAPYALTITARPGESLELWASYERARFSDEVIQRLLGHLEQSLWALAEGGSMALASLELLPGDELSALLERGRGPRVAPPDEADLPALFEAQAARTRDAVAAVFQDERVTYRELDARANQLAHLLRGHGIGPEARVGLCLPRSLELLVAVLGVLKAGGAYVPLDPDYPAERTAYMMSDAGVTVLLTQASVRGRLPAGQVRSILLDEVRAELAALPSTPPPRPVLPTRLAYVLYTSGSTGRPKGVMVTHQNLLNFLQSMRREPELRPEDVVLALTSLSFDIAGLELFLPLGVGARVVIAPQEWQRDGALLAEGLAKCGATVLQATPATWQMLLQVGLPAGLRLRAFCGGEAMSRPLARALGEVAASVWNLYGPTETTIWSAVERLQGEEAEPSLGHAIDNTELYVLDAGGRPVPVGVPGELFIGGAGVARGYLGQPALTAERFVPDPFAAALGARLYRTGDLVRWREGGGLEFLGRIDQQVKVRGHRIELAEIEATLAGHPAVEQAVVAARVHAAEDVRLVAYFIPRTGQDGRDVEALRQWLSERLPGPMVPTVFVPLACFPLTPNGKIDRRALPAPDWGAAPRGTGASVPPRSATEHAVAELWRELLGGSAAPSVFDSFFALGGHSLLAVRFVMRARAIFRVGLSLQALLEEPTVAGMAAVIDAALARSPISRGEAEVDPMADAVLPPGINPRGTVPARPRPPWHLLLTGATGFVGAFLLKELLDRLPARVHCLIRAAGREEAGVKLERRLRAYGLWEERFRERIEPVPGDLAKPGLGLSSAQLGALAGRIDAIYHCGAVVSFLYPYRELRAPNVQATQALLELACRGRPKVFHHVSTLSVFPPHLRRGGALLSEEDAIEGATGFRTGYAQSKWVAERLVAQARSRGMQVAIYRLGNVTGHSQTGVWNTTDFVTRTLKSFIQLGSMPVLDGTLDLLPVDFVAKAIVHLSREPRALGRTFHMSHPRPVSAGLLRGWMETLGYSLRSLSQTEWLDELRRETERRDHNALFALAPLIGAREEPGGARPLQLFSSWGHVDHRNTRAGLEGSGIECPPVDEFLFRTYFKYFIESGFLGAPGTTWFDA</sequence>
<dbReference type="PANTHER" id="PTHR45527:SF1">
    <property type="entry name" value="FATTY ACID SYNTHASE"/>
    <property type="match status" value="1"/>
</dbReference>
<dbReference type="SUPFAM" id="SSF51735">
    <property type="entry name" value="NAD(P)-binding Rossmann-fold domains"/>
    <property type="match status" value="1"/>
</dbReference>
<dbReference type="SUPFAM" id="SSF47336">
    <property type="entry name" value="ACP-like"/>
    <property type="match status" value="2"/>
</dbReference>
<dbReference type="GO" id="GO:0031177">
    <property type="term" value="F:phosphopantetheine binding"/>
    <property type="evidence" value="ECO:0007669"/>
    <property type="project" value="InterPro"/>
</dbReference>
<dbReference type="InterPro" id="IPR036291">
    <property type="entry name" value="NAD(P)-bd_dom_sf"/>
</dbReference>
<keyword evidence="3" id="KW-0597">Phosphoprotein</keyword>
<keyword evidence="4" id="KW-0436">Ligase</keyword>
<evidence type="ECO:0000313" key="6">
    <source>
        <dbReference type="EMBL" id="SEM69686.1"/>
    </source>
</evidence>
<evidence type="ECO:0000256" key="1">
    <source>
        <dbReference type="ARBA" id="ARBA00001957"/>
    </source>
</evidence>
<dbReference type="CDD" id="cd05930">
    <property type="entry name" value="A_NRPS"/>
    <property type="match status" value="1"/>
</dbReference>
<dbReference type="InterPro" id="IPR023213">
    <property type="entry name" value="CAT-like_dom_sf"/>
</dbReference>
<protein>
    <submittedName>
        <fullName evidence="6">Amino acid adenylation domain-containing protein/thioester reductase domain-containing protein</fullName>
    </submittedName>
</protein>
<dbReference type="FunFam" id="3.30.300.30:FF:000010">
    <property type="entry name" value="Enterobactin synthetase component F"/>
    <property type="match status" value="2"/>
</dbReference>
<dbReference type="NCBIfam" id="TIGR01733">
    <property type="entry name" value="AA-adenyl-dom"/>
    <property type="match status" value="2"/>
</dbReference>
<dbReference type="PROSITE" id="PS50075">
    <property type="entry name" value="CARRIER"/>
    <property type="match status" value="2"/>
</dbReference>
<dbReference type="InterPro" id="IPR010071">
    <property type="entry name" value="AA_adenyl_dom"/>
</dbReference>
<dbReference type="Pfam" id="PF00668">
    <property type="entry name" value="Condensation"/>
    <property type="match status" value="1"/>
</dbReference>
<dbReference type="InterPro" id="IPR025110">
    <property type="entry name" value="AMP-bd_C"/>
</dbReference>
<dbReference type="FunFam" id="2.30.38.10:FF:000001">
    <property type="entry name" value="Non-ribosomal peptide synthetase PvdI"/>
    <property type="match status" value="2"/>
</dbReference>
<name>A0A1H8AGR9_STIAU</name>